<evidence type="ECO:0008006" key="4">
    <source>
        <dbReference type="Google" id="ProtNLM"/>
    </source>
</evidence>
<dbReference type="RefSeq" id="WP_345402396.1">
    <property type="nucleotide sequence ID" value="NZ_BAABLA010000110.1"/>
</dbReference>
<accession>A0ABW2C7Q8</accession>
<dbReference type="InterPro" id="IPR040442">
    <property type="entry name" value="Pyrv_kinase-like_dom_sf"/>
</dbReference>
<dbReference type="Gene3D" id="3.20.20.60">
    <property type="entry name" value="Phosphoenolpyruvate-binding domains"/>
    <property type="match status" value="1"/>
</dbReference>
<dbReference type="Proteomes" id="UP001596337">
    <property type="component" value="Unassembled WGS sequence"/>
</dbReference>
<protein>
    <recommendedName>
        <fullName evidence="4">HpcH/HpaI aldolase/citrate lyase family protein</fullName>
    </recommendedName>
</protein>
<feature type="region of interest" description="Disordered" evidence="1">
    <location>
        <begin position="38"/>
        <end position="67"/>
    </location>
</feature>
<reference evidence="3" key="1">
    <citation type="journal article" date="2019" name="Int. J. Syst. Evol. Microbiol.">
        <title>The Global Catalogue of Microorganisms (GCM) 10K type strain sequencing project: providing services to taxonomists for standard genome sequencing and annotation.</title>
        <authorList>
            <consortium name="The Broad Institute Genomics Platform"/>
            <consortium name="The Broad Institute Genome Sequencing Center for Infectious Disease"/>
            <person name="Wu L."/>
            <person name="Ma J."/>
        </authorList>
    </citation>
    <scope>NUCLEOTIDE SEQUENCE [LARGE SCALE GENOMIC DNA]</scope>
    <source>
        <strain evidence="3">KCTC 32255</strain>
    </source>
</reference>
<feature type="compositionally biased region" description="Low complexity" evidence="1">
    <location>
        <begin position="50"/>
        <end position="59"/>
    </location>
</feature>
<evidence type="ECO:0000256" key="1">
    <source>
        <dbReference type="SAM" id="MobiDB-lite"/>
    </source>
</evidence>
<proteinExistence type="predicted"/>
<evidence type="ECO:0000313" key="2">
    <source>
        <dbReference type="EMBL" id="MFC6870545.1"/>
    </source>
</evidence>
<evidence type="ECO:0000313" key="3">
    <source>
        <dbReference type="Proteomes" id="UP001596337"/>
    </source>
</evidence>
<organism evidence="2 3">
    <name type="scientific">Haloechinothrix salitolerans</name>
    <dbReference type="NCBI Taxonomy" id="926830"/>
    <lineage>
        <taxon>Bacteria</taxon>
        <taxon>Bacillati</taxon>
        <taxon>Actinomycetota</taxon>
        <taxon>Actinomycetes</taxon>
        <taxon>Pseudonocardiales</taxon>
        <taxon>Pseudonocardiaceae</taxon>
        <taxon>Haloechinothrix</taxon>
    </lineage>
</organism>
<keyword evidence="3" id="KW-1185">Reference proteome</keyword>
<sequence length="67" mass="7095">MNAHQAGYRGVLLFAPSDQPRRTVRALAGDADAVVLDLEDPSRRRKRHASSSPSGAGAALPERRGTG</sequence>
<gene>
    <name evidence="2" type="ORF">ACFQGD_25760</name>
</gene>
<dbReference type="EMBL" id="JBHSXX010000001">
    <property type="protein sequence ID" value="MFC6870545.1"/>
    <property type="molecule type" value="Genomic_DNA"/>
</dbReference>
<name>A0ABW2C7Q8_9PSEU</name>
<comment type="caution">
    <text evidence="2">The sequence shown here is derived from an EMBL/GenBank/DDBJ whole genome shotgun (WGS) entry which is preliminary data.</text>
</comment>